<dbReference type="EMBL" id="QJKJ01005878">
    <property type="protein sequence ID" value="RDX88670.1"/>
    <property type="molecule type" value="Genomic_DNA"/>
</dbReference>
<evidence type="ECO:0000256" key="1">
    <source>
        <dbReference type="SAM" id="Phobius"/>
    </source>
</evidence>
<dbReference type="OrthoDB" id="686454at2759"/>
<sequence>MNKLIALVLLLLAQILVLQAMANEPETQAPLSGINPFEHKAQAGVQLHDQVAVSGATDESKAAEAPHIRRLGRHHSTDKSVAGGGVIIGGLVTAIFAAVFCYIRCCSYGNLLVEKCYPIGFHALDKECRG</sequence>
<keyword evidence="1" id="KW-0472">Membrane</keyword>
<keyword evidence="1" id="KW-1133">Transmembrane helix</keyword>
<proteinExistence type="predicted"/>
<evidence type="ECO:0000313" key="4">
    <source>
        <dbReference type="Proteomes" id="UP000257109"/>
    </source>
</evidence>
<dbReference type="PANTHER" id="PTHR34558:SF4">
    <property type="entry name" value="TRANSMEMBRANE PROTEIN"/>
    <property type="match status" value="1"/>
</dbReference>
<protein>
    <submittedName>
        <fullName evidence="3">Uncharacterized protein</fullName>
    </submittedName>
</protein>
<feature type="chain" id="PRO_5017009739" evidence="2">
    <location>
        <begin position="23"/>
        <end position="130"/>
    </location>
</feature>
<evidence type="ECO:0000313" key="3">
    <source>
        <dbReference type="EMBL" id="RDX88670.1"/>
    </source>
</evidence>
<keyword evidence="2" id="KW-0732">Signal</keyword>
<evidence type="ECO:0000256" key="2">
    <source>
        <dbReference type="SAM" id="SignalP"/>
    </source>
</evidence>
<gene>
    <name evidence="3" type="ORF">CR513_29712</name>
</gene>
<dbReference type="AlphaFoldDB" id="A0A371GDQ9"/>
<keyword evidence="1" id="KW-0812">Transmembrane</keyword>
<feature type="signal peptide" evidence="2">
    <location>
        <begin position="1"/>
        <end position="22"/>
    </location>
</feature>
<dbReference type="Proteomes" id="UP000257109">
    <property type="component" value="Unassembled WGS sequence"/>
</dbReference>
<keyword evidence="4" id="KW-1185">Reference proteome</keyword>
<organism evidence="3 4">
    <name type="scientific">Mucuna pruriens</name>
    <name type="common">Velvet bean</name>
    <name type="synonym">Dolichos pruriens</name>
    <dbReference type="NCBI Taxonomy" id="157652"/>
    <lineage>
        <taxon>Eukaryota</taxon>
        <taxon>Viridiplantae</taxon>
        <taxon>Streptophyta</taxon>
        <taxon>Embryophyta</taxon>
        <taxon>Tracheophyta</taxon>
        <taxon>Spermatophyta</taxon>
        <taxon>Magnoliopsida</taxon>
        <taxon>eudicotyledons</taxon>
        <taxon>Gunneridae</taxon>
        <taxon>Pentapetalae</taxon>
        <taxon>rosids</taxon>
        <taxon>fabids</taxon>
        <taxon>Fabales</taxon>
        <taxon>Fabaceae</taxon>
        <taxon>Papilionoideae</taxon>
        <taxon>50 kb inversion clade</taxon>
        <taxon>NPAAA clade</taxon>
        <taxon>indigoferoid/millettioid clade</taxon>
        <taxon>Phaseoleae</taxon>
        <taxon>Mucuna</taxon>
    </lineage>
</organism>
<accession>A0A371GDQ9</accession>
<name>A0A371GDQ9_MUCPR</name>
<feature type="non-terminal residue" evidence="3">
    <location>
        <position position="1"/>
    </location>
</feature>
<reference evidence="3" key="1">
    <citation type="submission" date="2018-05" db="EMBL/GenBank/DDBJ databases">
        <title>Draft genome of Mucuna pruriens seed.</title>
        <authorList>
            <person name="Nnadi N.E."/>
            <person name="Vos R."/>
            <person name="Hasami M.H."/>
            <person name="Devisetty U.K."/>
            <person name="Aguiy J.C."/>
        </authorList>
    </citation>
    <scope>NUCLEOTIDE SEQUENCE [LARGE SCALE GENOMIC DNA]</scope>
    <source>
        <strain evidence="3">JCA_2017</strain>
    </source>
</reference>
<comment type="caution">
    <text evidence="3">The sequence shown here is derived from an EMBL/GenBank/DDBJ whole genome shotgun (WGS) entry which is preliminary data.</text>
</comment>
<feature type="transmembrane region" description="Helical" evidence="1">
    <location>
        <begin position="81"/>
        <end position="103"/>
    </location>
</feature>
<dbReference type="PANTHER" id="PTHR34558">
    <property type="entry name" value="EXPRESSED PROTEIN"/>
    <property type="match status" value="1"/>
</dbReference>